<protein>
    <submittedName>
        <fullName evidence="2">Uncharacterized protein</fullName>
    </submittedName>
</protein>
<evidence type="ECO:0000256" key="1">
    <source>
        <dbReference type="SAM" id="MobiDB-lite"/>
    </source>
</evidence>
<name>A0A451EPG6_9GAMM</name>
<reference evidence="3" key="1">
    <citation type="submission" date="2018-06" db="EMBL/GenBank/DDBJ databases">
        <title>Complete genome of Pseudomonas insecticola strain QZS01.</title>
        <authorList>
            <person name="Wang J."/>
            <person name="Su Q."/>
        </authorList>
    </citation>
    <scope>NUCLEOTIDE SEQUENCE [LARGE SCALE GENOMIC DNA]</scope>
    <source>
        <strain evidence="3">QZS01</strain>
    </source>
</reference>
<dbReference type="RefSeq" id="WP_127164422.1">
    <property type="nucleotide sequence ID" value="NZ_CP029822.1"/>
</dbReference>
<evidence type="ECO:0000313" key="3">
    <source>
        <dbReference type="Proteomes" id="UP000273143"/>
    </source>
</evidence>
<dbReference type="EMBL" id="CP029822">
    <property type="protein sequence ID" value="AZS51694.1"/>
    <property type="molecule type" value="Genomic_DNA"/>
</dbReference>
<dbReference type="AlphaFoldDB" id="A0A451EPG6"/>
<dbReference type="Proteomes" id="UP000273143">
    <property type="component" value="Chromosome"/>
</dbReference>
<proteinExistence type="predicted"/>
<keyword evidence="3" id="KW-1185">Reference proteome</keyword>
<organism evidence="2 3">
    <name type="scientific">Entomomonas moraniae</name>
    <dbReference type="NCBI Taxonomy" id="2213226"/>
    <lineage>
        <taxon>Bacteria</taxon>
        <taxon>Pseudomonadati</taxon>
        <taxon>Pseudomonadota</taxon>
        <taxon>Gammaproteobacteria</taxon>
        <taxon>Pseudomonadales</taxon>
        <taxon>Pseudomonadaceae</taxon>
        <taxon>Entomomonas</taxon>
    </lineage>
</organism>
<sequence>MLLSSGDCDFCLYKNEHGYFLEVPILVGQIAWSRTVALTKIQFELFLVNDPPAIIVASQQVEQGSKEARPAFDRLRKESI</sequence>
<gene>
    <name evidence="2" type="ORF">DM558_13350</name>
</gene>
<dbReference type="KEGG" id="emo:DM558_13350"/>
<evidence type="ECO:0000313" key="2">
    <source>
        <dbReference type="EMBL" id="AZS51694.1"/>
    </source>
</evidence>
<accession>A0A451EPG6</accession>
<feature type="compositionally biased region" description="Basic and acidic residues" evidence="1">
    <location>
        <begin position="64"/>
        <end position="80"/>
    </location>
</feature>
<feature type="region of interest" description="Disordered" evidence="1">
    <location>
        <begin position="61"/>
        <end position="80"/>
    </location>
</feature>